<dbReference type="RefSeq" id="WP_143915948.1">
    <property type="nucleotide sequence ID" value="NZ_CANLFO010000016.1"/>
</dbReference>
<comment type="caution">
    <text evidence="2">The sequence shown here is derived from an EMBL/GenBank/DDBJ whole genome shotgun (WGS) entry which is preliminary data.</text>
</comment>
<feature type="transmembrane region" description="Helical" evidence="1">
    <location>
        <begin position="82"/>
        <end position="103"/>
    </location>
</feature>
<dbReference type="OrthoDB" id="1453530at2"/>
<feature type="transmembrane region" description="Helical" evidence="1">
    <location>
        <begin position="49"/>
        <end position="70"/>
    </location>
</feature>
<dbReference type="Proteomes" id="UP000318833">
    <property type="component" value="Unassembled WGS sequence"/>
</dbReference>
<evidence type="ECO:0000313" key="3">
    <source>
        <dbReference type="Proteomes" id="UP000318833"/>
    </source>
</evidence>
<accession>A0A554VN05</accession>
<evidence type="ECO:0000313" key="2">
    <source>
        <dbReference type="EMBL" id="TSE09741.1"/>
    </source>
</evidence>
<reference evidence="2 3" key="1">
    <citation type="submission" date="2019-07" db="EMBL/GenBank/DDBJ databases">
        <title>The draft genome sequence of Aquimarina algiphila M91.</title>
        <authorList>
            <person name="Meng X."/>
        </authorList>
    </citation>
    <scope>NUCLEOTIDE SEQUENCE [LARGE SCALE GENOMIC DNA]</scope>
    <source>
        <strain evidence="2 3">M91</strain>
    </source>
</reference>
<sequence>MINSFFENYINEYATMPYIIGASFVIISIIFYYIDILNSEKVLYVHKNILFWISIGLLIYYSGNIPFRIVRNYAGELLNAKVQFLVLCILSIVMNLCYIRGFIWSSKKRQY</sequence>
<proteinExistence type="predicted"/>
<feature type="transmembrane region" description="Helical" evidence="1">
    <location>
        <begin position="16"/>
        <end position="37"/>
    </location>
</feature>
<dbReference type="EMBL" id="VLNR01000011">
    <property type="protein sequence ID" value="TSE09741.1"/>
    <property type="molecule type" value="Genomic_DNA"/>
</dbReference>
<gene>
    <name evidence="2" type="ORF">FOF46_06925</name>
</gene>
<keyword evidence="1" id="KW-0472">Membrane</keyword>
<keyword evidence="1" id="KW-1133">Transmembrane helix</keyword>
<name>A0A554VN05_9FLAO</name>
<keyword evidence="3" id="KW-1185">Reference proteome</keyword>
<protein>
    <submittedName>
        <fullName evidence="2">Uncharacterized protein</fullName>
    </submittedName>
</protein>
<organism evidence="2 3">
    <name type="scientific">Aquimarina algiphila</name>
    <dbReference type="NCBI Taxonomy" id="2047982"/>
    <lineage>
        <taxon>Bacteria</taxon>
        <taxon>Pseudomonadati</taxon>
        <taxon>Bacteroidota</taxon>
        <taxon>Flavobacteriia</taxon>
        <taxon>Flavobacteriales</taxon>
        <taxon>Flavobacteriaceae</taxon>
        <taxon>Aquimarina</taxon>
    </lineage>
</organism>
<dbReference type="AlphaFoldDB" id="A0A554VN05"/>
<keyword evidence="1" id="KW-0812">Transmembrane</keyword>
<evidence type="ECO:0000256" key="1">
    <source>
        <dbReference type="SAM" id="Phobius"/>
    </source>
</evidence>